<protein>
    <submittedName>
        <fullName evidence="1">Cold-shock DNA-binding domain containing protein</fullName>
    </submittedName>
</protein>
<dbReference type="Gene3D" id="2.40.50.140">
    <property type="entry name" value="Nucleic acid-binding proteins"/>
    <property type="match status" value="1"/>
</dbReference>
<proteinExistence type="predicted"/>
<keyword evidence="2" id="KW-1185">Reference proteome</keyword>
<dbReference type="SUPFAM" id="SSF50249">
    <property type="entry name" value="Nucleic acid-binding proteins"/>
    <property type="match status" value="1"/>
</dbReference>
<dbReference type="AlphaFoldDB" id="A0AAW0F8K1"/>
<comment type="caution">
    <text evidence="1">The sequence shown here is derived from an EMBL/GenBank/DDBJ whole genome shotgun (WGS) entry which is preliminary data.</text>
</comment>
<name>A0AAW0F8K1_9TRYP</name>
<dbReference type="InterPro" id="IPR012340">
    <property type="entry name" value="NA-bd_OB-fold"/>
</dbReference>
<dbReference type="Proteomes" id="UP001430356">
    <property type="component" value="Unassembled WGS sequence"/>
</dbReference>
<reference evidence="1 2" key="1">
    <citation type="journal article" date="2021" name="MBio">
        <title>A New Model Trypanosomatid, Novymonas esmeraldas: Genomic Perception of Its 'Candidatus Pandoraea novymonadis' Endosymbiont.</title>
        <authorList>
            <person name="Zakharova A."/>
            <person name="Saura A."/>
            <person name="Butenko A."/>
            <person name="Podesvova L."/>
            <person name="Warmusova S."/>
            <person name="Kostygov A.Y."/>
            <person name="Nenarokova A."/>
            <person name="Lukes J."/>
            <person name="Opperdoes F.R."/>
            <person name="Yurchenko V."/>
        </authorList>
    </citation>
    <scope>NUCLEOTIDE SEQUENCE [LARGE SCALE GENOMIC DNA]</scope>
    <source>
        <strain evidence="1 2">E262AT.01</strain>
    </source>
</reference>
<evidence type="ECO:0000313" key="2">
    <source>
        <dbReference type="Proteomes" id="UP001430356"/>
    </source>
</evidence>
<dbReference type="EMBL" id="JAECZO010000017">
    <property type="protein sequence ID" value="KAK7201566.1"/>
    <property type="molecule type" value="Genomic_DNA"/>
</dbReference>
<sequence length="550" mass="56440">MFRAVHSNPMAGVPAGGDMNTWRPSAQPMPMPMPMPYASAPHMSQGYPVVLPDGCTVMYCVSAPGLSTAPQLSMLPSAGDAQPWLSTATASANRNGSQLATDLYSPLWFATANSSDPSAASLHGGAPAMLQHPVHTTHLVPEKHHQLPSMISQQSSTMSRAAGDTSSPGGATMSAFDTSVTSISSSTVGSAAANVSTAPLSACAGYPGFQMAVPLPTGPVGAMAPPPPPAHTCFWVNRATGALTPIRTDDAMSVSAMHSSVNGASYPLPPPPPPGASSQSVSGSVASGPAYLMAPQVSFSTGSMMAASSVASLSGSAAFVVPPAPPKMVNGLQYQLGGVYEGFVKRYNPNRGFGFLTATLHVTVASDAGSEHGSEVGSTAPAVSLNASAASAPPCGEPKPPQEIRTPVNLGDIFVHQSYMHMHGFRTLPVGGRVRFRVGYKDGQQTFQAVDVELLPQVLPANLEMIASTTSGSQQCAALVGFDAKAASVTSSAPLSEPQPLYSAADGGAASISSSSKARAINYTPLEDDGDDEEDQPLIELTYNMYTGFD</sequence>
<accession>A0AAW0F8K1</accession>
<gene>
    <name evidence="1" type="ORF">NESM_000221000</name>
</gene>
<dbReference type="GO" id="GO:0003677">
    <property type="term" value="F:DNA binding"/>
    <property type="evidence" value="ECO:0007669"/>
    <property type="project" value="UniProtKB-KW"/>
</dbReference>
<evidence type="ECO:0000313" key="1">
    <source>
        <dbReference type="EMBL" id="KAK7201566.1"/>
    </source>
</evidence>
<organism evidence="1 2">
    <name type="scientific">Novymonas esmeraldas</name>
    <dbReference type="NCBI Taxonomy" id="1808958"/>
    <lineage>
        <taxon>Eukaryota</taxon>
        <taxon>Discoba</taxon>
        <taxon>Euglenozoa</taxon>
        <taxon>Kinetoplastea</taxon>
        <taxon>Metakinetoplastina</taxon>
        <taxon>Trypanosomatida</taxon>
        <taxon>Trypanosomatidae</taxon>
        <taxon>Novymonas</taxon>
    </lineage>
</organism>
<keyword evidence="1" id="KW-0238">DNA-binding</keyword>